<evidence type="ECO:0000313" key="2">
    <source>
        <dbReference type="Proteomes" id="UP000076962"/>
    </source>
</evidence>
<sequence>MGGIIILSRVKGIIEATLGKSVGSWIVRILLARRLCMTCTRREGQRISSVLMIISSPKPK</sequence>
<reference evidence="1 2" key="1">
    <citation type="submission" date="2016-05" db="EMBL/GenBank/DDBJ databases">
        <title>Single-cell genome of chain-forming Candidatus Thiomargarita nelsonii and comparison to other large sulfur-oxidizing bacteria.</title>
        <authorList>
            <person name="Winkel M."/>
            <person name="Salman V."/>
            <person name="Woyke T."/>
            <person name="Schulz-Vogt H."/>
            <person name="Richter M."/>
            <person name="Flood B."/>
            <person name="Bailey J."/>
            <person name="Amann R."/>
            <person name="Mussmann M."/>
        </authorList>
    </citation>
    <scope>NUCLEOTIDE SEQUENCE [LARGE SCALE GENOMIC DNA]</scope>
    <source>
        <strain evidence="1 2">THI036</strain>
    </source>
</reference>
<dbReference type="EMBL" id="LUTY01000497">
    <property type="protein sequence ID" value="OAD23197.1"/>
    <property type="molecule type" value="Genomic_DNA"/>
</dbReference>
<organism evidence="1 2">
    <name type="scientific">Candidatus Thiomargarita nelsonii</name>
    <dbReference type="NCBI Taxonomy" id="1003181"/>
    <lineage>
        <taxon>Bacteria</taxon>
        <taxon>Pseudomonadati</taxon>
        <taxon>Pseudomonadota</taxon>
        <taxon>Gammaproteobacteria</taxon>
        <taxon>Thiotrichales</taxon>
        <taxon>Thiotrichaceae</taxon>
        <taxon>Thiomargarita</taxon>
    </lineage>
</organism>
<evidence type="ECO:0000313" key="1">
    <source>
        <dbReference type="EMBL" id="OAD23197.1"/>
    </source>
</evidence>
<gene>
    <name evidence="1" type="ORF">THIOM_000973</name>
</gene>
<dbReference type="Proteomes" id="UP000076962">
    <property type="component" value="Unassembled WGS sequence"/>
</dbReference>
<proteinExistence type="predicted"/>
<name>A0A176S5G7_9GAMM</name>
<dbReference type="AlphaFoldDB" id="A0A176S5G7"/>
<protein>
    <submittedName>
        <fullName evidence="1">Uncharacterized protein</fullName>
    </submittedName>
</protein>
<keyword evidence="2" id="KW-1185">Reference proteome</keyword>
<comment type="caution">
    <text evidence="1">The sequence shown here is derived from an EMBL/GenBank/DDBJ whole genome shotgun (WGS) entry which is preliminary data.</text>
</comment>
<accession>A0A176S5G7</accession>